<dbReference type="KEGG" id="ccin:107265284"/>
<evidence type="ECO:0000256" key="8">
    <source>
        <dbReference type="ARBA" id="ARBA00038940"/>
    </source>
</evidence>
<keyword evidence="13" id="KW-1185">Reference proteome</keyword>
<evidence type="ECO:0000256" key="10">
    <source>
        <dbReference type="ARBA" id="ARBA00041760"/>
    </source>
</evidence>
<dbReference type="GO" id="GO:0043829">
    <property type="term" value="F:tRNA-specific adenosine-37 deaminase activity"/>
    <property type="evidence" value="ECO:0007669"/>
    <property type="project" value="UniProtKB-EC"/>
</dbReference>
<dbReference type="Proteomes" id="UP000694920">
    <property type="component" value="Unplaced"/>
</dbReference>
<protein>
    <recommendedName>
        <fullName evidence="9">tRNA-specific adenosine deaminase 1</fullName>
        <ecNumber evidence="8">3.5.4.34</ecNumber>
    </recommendedName>
    <alternativeName>
        <fullName evidence="10">tRNA-specific adenosine-37 deaminase</fullName>
    </alternativeName>
</protein>
<keyword evidence="1" id="KW-0819">tRNA processing</keyword>
<reference evidence="14" key="1">
    <citation type="submission" date="2025-08" db="UniProtKB">
        <authorList>
            <consortium name="RefSeq"/>
        </authorList>
    </citation>
    <scope>IDENTIFICATION</scope>
</reference>
<evidence type="ECO:0000313" key="14">
    <source>
        <dbReference type="RefSeq" id="XP_015590064.1"/>
    </source>
</evidence>
<dbReference type="EC" id="3.5.4.34" evidence="8"/>
<feature type="domain" description="A to I editase" evidence="12">
    <location>
        <begin position="49"/>
        <end position="407"/>
    </location>
</feature>
<dbReference type="AlphaFoldDB" id="A0AAJ7BP12"/>
<evidence type="ECO:0000256" key="4">
    <source>
        <dbReference type="ARBA" id="ARBA00022833"/>
    </source>
</evidence>
<evidence type="ECO:0000256" key="7">
    <source>
        <dbReference type="ARBA" id="ARBA00038326"/>
    </source>
</evidence>
<comment type="similarity">
    <text evidence="7">Belongs to the ADAT1 family.</text>
</comment>
<dbReference type="Pfam" id="PF02137">
    <property type="entry name" value="A_deamin"/>
    <property type="match status" value="1"/>
</dbReference>
<dbReference type="PROSITE" id="PS50141">
    <property type="entry name" value="A_DEAMIN_EDITASE"/>
    <property type="match status" value="1"/>
</dbReference>
<dbReference type="GO" id="GO:0008033">
    <property type="term" value="P:tRNA processing"/>
    <property type="evidence" value="ECO:0007669"/>
    <property type="project" value="UniProtKB-KW"/>
</dbReference>
<evidence type="ECO:0000256" key="5">
    <source>
        <dbReference type="ARBA" id="ARBA00037026"/>
    </source>
</evidence>
<accession>A0AAJ7BP12</accession>
<dbReference type="PANTHER" id="PTHR46516">
    <property type="entry name" value="TRNA-SPECIFIC ADENOSINE DEAMINASE 1"/>
    <property type="match status" value="1"/>
</dbReference>
<evidence type="ECO:0000259" key="12">
    <source>
        <dbReference type="PROSITE" id="PS50141"/>
    </source>
</evidence>
<dbReference type="RefSeq" id="XP_015590064.1">
    <property type="nucleotide sequence ID" value="XM_015734578.2"/>
</dbReference>
<name>A0AAJ7BP12_CEPCN</name>
<comment type="catalytic activity">
    <reaction evidence="11">
        <text>adenosine(37) in tRNA(Ala) + H2O + H(+) = inosine(37) in tRNA(Ala) + NH4(+)</text>
        <dbReference type="Rhea" id="RHEA:50968"/>
        <dbReference type="Rhea" id="RHEA-COMP:12855"/>
        <dbReference type="Rhea" id="RHEA-COMP:12856"/>
        <dbReference type="ChEBI" id="CHEBI:15377"/>
        <dbReference type="ChEBI" id="CHEBI:15378"/>
        <dbReference type="ChEBI" id="CHEBI:28938"/>
        <dbReference type="ChEBI" id="CHEBI:74411"/>
        <dbReference type="ChEBI" id="CHEBI:82852"/>
        <dbReference type="EC" id="3.5.4.34"/>
    </reaction>
</comment>
<gene>
    <name evidence="14" type="primary">LOC107265284</name>
</gene>
<dbReference type="InterPro" id="IPR002466">
    <property type="entry name" value="A_deamin"/>
</dbReference>
<evidence type="ECO:0000256" key="1">
    <source>
        <dbReference type="ARBA" id="ARBA00022694"/>
    </source>
</evidence>
<evidence type="ECO:0000256" key="11">
    <source>
        <dbReference type="ARBA" id="ARBA00047635"/>
    </source>
</evidence>
<evidence type="ECO:0000256" key="2">
    <source>
        <dbReference type="ARBA" id="ARBA00022723"/>
    </source>
</evidence>
<keyword evidence="4" id="KW-0862">Zinc</keyword>
<keyword evidence="3" id="KW-0378">Hydrolase</keyword>
<dbReference type="SMART" id="SM00552">
    <property type="entry name" value="ADEAMc"/>
    <property type="match status" value="1"/>
</dbReference>
<comment type="cofactor">
    <cofactor evidence="5">
        <name>1D-myo-inositol hexakisphosphate</name>
        <dbReference type="ChEBI" id="CHEBI:58130"/>
    </cofactor>
</comment>
<evidence type="ECO:0000256" key="3">
    <source>
        <dbReference type="ARBA" id="ARBA00022801"/>
    </source>
</evidence>
<proteinExistence type="inferred from homology"/>
<evidence type="ECO:0000256" key="6">
    <source>
        <dbReference type="ARBA" id="ARBA00037784"/>
    </source>
</evidence>
<dbReference type="GO" id="GO:0046872">
    <property type="term" value="F:metal ion binding"/>
    <property type="evidence" value="ECO:0007669"/>
    <property type="project" value="UniProtKB-KW"/>
</dbReference>
<evidence type="ECO:0000313" key="13">
    <source>
        <dbReference type="Proteomes" id="UP000694920"/>
    </source>
</evidence>
<evidence type="ECO:0000256" key="9">
    <source>
        <dbReference type="ARBA" id="ARBA00040502"/>
    </source>
</evidence>
<sequence>MNSFADKVAKLCLQKYNSLKKTGKPTSNEWTVLSGIVLENINGTLSVVSLTTGTKCLGGSDLLNTEIWERGSRLSDSHAEILARRAFLRYLYDQLDLLLNDQKSDVFALDSTDKIGIKPGILFHFFSTQTPCGDCSIFPKEAKVLDEEINPPAKIRKISALSEASNDSSLITTKKNCRIISDIYRTGAKCVSTEERQDLLEPGINYHVLGSLRTKPGRGDPTLSLSCSDKLAKWNILGVQGSFLSLLIAPLRLESITIGGGSPFSQEAMERGLYKRFGNDVARLKIFQATESFIHLKGTLRTQPCPTSIIWCSVRNRELEVAVEGRKQGATKKRKGNLLLISRRELLRIFLRIIEKYKGIDSEQRHPKKIGYYQFKQWSNLYQEAWKQLRLKKFHAWPTKPLESQDFIL</sequence>
<dbReference type="GeneID" id="107265284"/>
<comment type="function">
    <text evidence="6">Specifically deaminates adenosine-37 to inosine in tRNA-Ala.</text>
</comment>
<keyword evidence="2" id="KW-0479">Metal-binding</keyword>
<organism evidence="13 14">
    <name type="scientific">Cephus cinctus</name>
    <name type="common">Wheat stem sawfly</name>
    <dbReference type="NCBI Taxonomy" id="211228"/>
    <lineage>
        <taxon>Eukaryota</taxon>
        <taxon>Metazoa</taxon>
        <taxon>Ecdysozoa</taxon>
        <taxon>Arthropoda</taxon>
        <taxon>Hexapoda</taxon>
        <taxon>Insecta</taxon>
        <taxon>Pterygota</taxon>
        <taxon>Neoptera</taxon>
        <taxon>Endopterygota</taxon>
        <taxon>Hymenoptera</taxon>
        <taxon>Cephoidea</taxon>
        <taxon>Cephidae</taxon>
        <taxon>Cephus</taxon>
    </lineage>
</organism>
<dbReference type="PANTHER" id="PTHR46516:SF1">
    <property type="entry name" value="TRNA-SPECIFIC ADENOSINE DEAMINASE 1"/>
    <property type="match status" value="1"/>
</dbReference>
<dbReference type="GO" id="GO:0003723">
    <property type="term" value="F:RNA binding"/>
    <property type="evidence" value="ECO:0007669"/>
    <property type="project" value="InterPro"/>
</dbReference>